<dbReference type="OrthoDB" id="2987506at2759"/>
<dbReference type="EMBL" id="NHTK01000351">
    <property type="protein sequence ID" value="PPR07719.1"/>
    <property type="molecule type" value="Genomic_DNA"/>
</dbReference>
<reference evidence="1 2" key="1">
    <citation type="journal article" date="2018" name="Evol. Lett.">
        <title>Horizontal gene cluster transfer increased hallucinogenic mushroom diversity.</title>
        <authorList>
            <person name="Reynolds H.T."/>
            <person name="Vijayakumar V."/>
            <person name="Gluck-Thaler E."/>
            <person name="Korotkin H.B."/>
            <person name="Matheny P.B."/>
            <person name="Slot J.C."/>
        </authorList>
    </citation>
    <scope>NUCLEOTIDE SEQUENCE [LARGE SCALE GENOMIC DNA]</scope>
    <source>
        <strain evidence="1 2">2629</strain>
    </source>
</reference>
<evidence type="ECO:0000313" key="2">
    <source>
        <dbReference type="Proteomes" id="UP000284842"/>
    </source>
</evidence>
<comment type="caution">
    <text evidence="1">The sequence shown here is derived from an EMBL/GenBank/DDBJ whole genome shotgun (WGS) entry which is preliminary data.</text>
</comment>
<proteinExistence type="predicted"/>
<accession>A0A409YXK2</accession>
<sequence>MVQFTLNVEIDDAQLSTLPQDIKLCVTREVNGISNVVWIGRPLNQLSKKNTLKWTEEYQVFASSKFKAGELVKAESHSRGIQYGQKATYTAEGVMSAPVADTTIVGNKFCIHNERPDVCFGVHGRIDGAWFPVFVFPTAVKVQTNVSFTPINKVTVFWSKECGTGVMFFDASKPKIVVDFGTQSTQTVSFTGPPSGGQFVPGPLPGA</sequence>
<dbReference type="InParanoid" id="A0A409YXK2"/>
<keyword evidence="2" id="KW-1185">Reference proteome</keyword>
<name>A0A409YXK2_9AGAR</name>
<protein>
    <submittedName>
        <fullName evidence="1">Uncharacterized protein</fullName>
    </submittedName>
</protein>
<gene>
    <name evidence="1" type="ORF">CVT24_003261</name>
</gene>
<dbReference type="Proteomes" id="UP000284842">
    <property type="component" value="Unassembled WGS sequence"/>
</dbReference>
<organism evidence="1 2">
    <name type="scientific">Panaeolus cyanescens</name>
    <dbReference type="NCBI Taxonomy" id="181874"/>
    <lineage>
        <taxon>Eukaryota</taxon>
        <taxon>Fungi</taxon>
        <taxon>Dikarya</taxon>
        <taxon>Basidiomycota</taxon>
        <taxon>Agaricomycotina</taxon>
        <taxon>Agaricomycetes</taxon>
        <taxon>Agaricomycetidae</taxon>
        <taxon>Agaricales</taxon>
        <taxon>Agaricineae</taxon>
        <taxon>Galeropsidaceae</taxon>
        <taxon>Panaeolus</taxon>
    </lineage>
</organism>
<dbReference type="AlphaFoldDB" id="A0A409YXK2"/>
<evidence type="ECO:0000313" key="1">
    <source>
        <dbReference type="EMBL" id="PPR07719.1"/>
    </source>
</evidence>